<dbReference type="InterPro" id="IPR023885">
    <property type="entry name" value="4Fe4S-binding_SPASM_dom"/>
</dbReference>
<evidence type="ECO:0000256" key="3">
    <source>
        <dbReference type="ARBA" id="ARBA00022691"/>
    </source>
</evidence>
<dbReference type="Pfam" id="PF13186">
    <property type="entry name" value="SPASM"/>
    <property type="match status" value="1"/>
</dbReference>
<dbReference type="EMBL" id="DRSQ01000070">
    <property type="protein sequence ID" value="HHE31682.1"/>
    <property type="molecule type" value="Genomic_DNA"/>
</dbReference>
<evidence type="ECO:0000256" key="4">
    <source>
        <dbReference type="ARBA" id="ARBA00022723"/>
    </source>
</evidence>
<dbReference type="InterPro" id="IPR050377">
    <property type="entry name" value="Radical_SAM_PqqE_MftC-like"/>
</dbReference>
<dbReference type="PANTHER" id="PTHR11228:SF7">
    <property type="entry name" value="PQQA PEPTIDE CYCLASE"/>
    <property type="match status" value="1"/>
</dbReference>
<dbReference type="InterPro" id="IPR017200">
    <property type="entry name" value="PqqE-like"/>
</dbReference>
<dbReference type="SFLD" id="SFLDG01067">
    <property type="entry name" value="SPASM/twitch_domain_containing"/>
    <property type="match status" value="1"/>
</dbReference>
<comment type="caution">
    <text evidence="8">The sequence shown here is derived from an EMBL/GenBank/DDBJ whole genome shotgun (WGS) entry which is preliminary data.</text>
</comment>
<evidence type="ECO:0000256" key="2">
    <source>
        <dbReference type="ARBA" id="ARBA00022485"/>
    </source>
</evidence>
<dbReference type="AlphaFoldDB" id="A0A7C5HIQ4"/>
<keyword evidence="6" id="KW-0411">Iron-sulfur</keyword>
<name>A0A7C5HIQ4_9CHLB</name>
<sequence length="339" mass="37554">MKNLNPWEYTELDYPGQLAYLTVSCTTRCNFKCPYCSKKEYAITDLDFGLLKTVLEESLLLGLRKVELTGGEALLYPHFWDVVALLCENDVVVQLVTNGSLIDRKLAERLADAQINVAISLSTLDEEEFSRLSGGRGELSAMVETLEHLKAAGYRADDYPMAAIHSLGSRENFHALDDLQRFTQQKGCGFVLNRPIPVGGLQADNVPCPADLKRFLERESGDRSALIPFSANTPCNRLKVGCYIGSDARVRPCSAIDIEVGDLREQSITEIWKESELLEQCRTIDQHLEGSCGTCPERTRCYGCRAVAYATWGSLTAPDPGCFRFSEDAQFNAQQGGGK</sequence>
<dbReference type="GO" id="GO:0046872">
    <property type="term" value="F:metal ion binding"/>
    <property type="evidence" value="ECO:0007669"/>
    <property type="project" value="UniProtKB-KW"/>
</dbReference>
<proteinExistence type="predicted"/>
<dbReference type="InterPro" id="IPR058240">
    <property type="entry name" value="rSAM_sf"/>
</dbReference>
<evidence type="ECO:0000256" key="1">
    <source>
        <dbReference type="ARBA" id="ARBA00001966"/>
    </source>
</evidence>
<dbReference type="GO" id="GO:0003824">
    <property type="term" value="F:catalytic activity"/>
    <property type="evidence" value="ECO:0007669"/>
    <property type="project" value="InterPro"/>
</dbReference>
<keyword evidence="5" id="KW-0408">Iron</keyword>
<evidence type="ECO:0000256" key="6">
    <source>
        <dbReference type="ARBA" id="ARBA00023014"/>
    </source>
</evidence>
<accession>A0A7C5HIQ4</accession>
<dbReference type="PANTHER" id="PTHR11228">
    <property type="entry name" value="RADICAL SAM DOMAIN PROTEIN"/>
    <property type="match status" value="1"/>
</dbReference>
<protein>
    <submittedName>
        <fullName evidence="8">Radical SAM protein</fullName>
    </submittedName>
</protein>
<dbReference type="SFLD" id="SFLDG01386">
    <property type="entry name" value="main_SPASM_domain-containing"/>
    <property type="match status" value="1"/>
</dbReference>
<gene>
    <name evidence="8" type="ORF">ENL07_03375</name>
</gene>
<dbReference type="InterPro" id="IPR007197">
    <property type="entry name" value="rSAM"/>
</dbReference>
<keyword evidence="2" id="KW-0004">4Fe-4S</keyword>
<evidence type="ECO:0000259" key="7">
    <source>
        <dbReference type="PROSITE" id="PS51918"/>
    </source>
</evidence>
<evidence type="ECO:0000256" key="5">
    <source>
        <dbReference type="ARBA" id="ARBA00023004"/>
    </source>
</evidence>
<keyword evidence="3" id="KW-0949">S-adenosyl-L-methionine</keyword>
<dbReference type="CDD" id="cd01335">
    <property type="entry name" value="Radical_SAM"/>
    <property type="match status" value="1"/>
</dbReference>
<dbReference type="Proteomes" id="UP000886058">
    <property type="component" value="Unassembled WGS sequence"/>
</dbReference>
<organism evidence="8">
    <name type="scientific">Chlorobaculum parvum</name>
    <dbReference type="NCBI Taxonomy" id="274539"/>
    <lineage>
        <taxon>Bacteria</taxon>
        <taxon>Pseudomonadati</taxon>
        <taxon>Chlorobiota</taxon>
        <taxon>Chlorobiia</taxon>
        <taxon>Chlorobiales</taxon>
        <taxon>Chlorobiaceae</taxon>
        <taxon>Chlorobaculum</taxon>
    </lineage>
</organism>
<dbReference type="PIRSF" id="PIRSF037420">
    <property type="entry name" value="PQQ_syn_pqqE"/>
    <property type="match status" value="1"/>
</dbReference>
<dbReference type="PROSITE" id="PS51257">
    <property type="entry name" value="PROKAR_LIPOPROTEIN"/>
    <property type="match status" value="1"/>
</dbReference>
<feature type="domain" description="Radical SAM core" evidence="7">
    <location>
        <begin position="13"/>
        <end position="228"/>
    </location>
</feature>
<dbReference type="PROSITE" id="PS51918">
    <property type="entry name" value="RADICAL_SAM"/>
    <property type="match status" value="1"/>
</dbReference>
<evidence type="ECO:0000313" key="8">
    <source>
        <dbReference type="EMBL" id="HHE31682.1"/>
    </source>
</evidence>
<dbReference type="Gene3D" id="3.20.20.70">
    <property type="entry name" value="Aldolase class I"/>
    <property type="match status" value="1"/>
</dbReference>
<comment type="cofactor">
    <cofactor evidence="1">
        <name>[4Fe-4S] cluster</name>
        <dbReference type="ChEBI" id="CHEBI:49883"/>
    </cofactor>
</comment>
<dbReference type="SFLD" id="SFLDS00029">
    <property type="entry name" value="Radical_SAM"/>
    <property type="match status" value="1"/>
</dbReference>
<dbReference type="SUPFAM" id="SSF102114">
    <property type="entry name" value="Radical SAM enzymes"/>
    <property type="match status" value="1"/>
</dbReference>
<dbReference type="GO" id="GO:0051539">
    <property type="term" value="F:4 iron, 4 sulfur cluster binding"/>
    <property type="evidence" value="ECO:0007669"/>
    <property type="project" value="UniProtKB-KW"/>
</dbReference>
<dbReference type="InterPro" id="IPR013785">
    <property type="entry name" value="Aldolase_TIM"/>
</dbReference>
<keyword evidence="4" id="KW-0479">Metal-binding</keyword>
<dbReference type="Pfam" id="PF04055">
    <property type="entry name" value="Radical_SAM"/>
    <property type="match status" value="1"/>
</dbReference>
<reference evidence="8" key="1">
    <citation type="journal article" date="2020" name="mSystems">
        <title>Genome- and Community-Level Interaction Insights into Carbon Utilization and Element Cycling Functions of Hydrothermarchaeota in Hydrothermal Sediment.</title>
        <authorList>
            <person name="Zhou Z."/>
            <person name="Liu Y."/>
            <person name="Xu W."/>
            <person name="Pan J."/>
            <person name="Luo Z.H."/>
            <person name="Li M."/>
        </authorList>
    </citation>
    <scope>NUCLEOTIDE SEQUENCE [LARGE SCALE GENOMIC DNA]</scope>
    <source>
        <strain evidence="8">HyVt-633</strain>
    </source>
</reference>